<evidence type="ECO:0000313" key="3">
    <source>
        <dbReference type="Proteomes" id="UP000235392"/>
    </source>
</evidence>
<dbReference type="EMBL" id="PGCI01000013">
    <property type="protein sequence ID" value="PLW49925.1"/>
    <property type="molecule type" value="Genomic_DNA"/>
</dbReference>
<dbReference type="AlphaFoldDB" id="A0A2N5VIW1"/>
<evidence type="ECO:0000313" key="2">
    <source>
        <dbReference type="EMBL" id="PLW49925.1"/>
    </source>
</evidence>
<proteinExistence type="predicted"/>
<feature type="compositionally biased region" description="Low complexity" evidence="1">
    <location>
        <begin position="624"/>
        <end position="639"/>
    </location>
</feature>
<evidence type="ECO:0000256" key="1">
    <source>
        <dbReference type="SAM" id="MobiDB-lite"/>
    </source>
</evidence>
<accession>A0A2N5VIW1</accession>
<name>A0A2N5VIW1_9BASI</name>
<feature type="region of interest" description="Disordered" evidence="1">
    <location>
        <begin position="277"/>
        <end position="297"/>
    </location>
</feature>
<feature type="compositionally biased region" description="Polar residues" evidence="1">
    <location>
        <begin position="86"/>
        <end position="106"/>
    </location>
</feature>
<dbReference type="Proteomes" id="UP000235392">
    <property type="component" value="Unassembled WGS sequence"/>
</dbReference>
<gene>
    <name evidence="2" type="ORF">PCASD_01306</name>
</gene>
<feature type="compositionally biased region" description="Pro residues" evidence="1">
    <location>
        <begin position="277"/>
        <end position="294"/>
    </location>
</feature>
<comment type="caution">
    <text evidence="2">The sequence shown here is derived from an EMBL/GenBank/DDBJ whole genome shotgun (WGS) entry which is preliminary data.</text>
</comment>
<sequence>MNSRPNILLDLVLSRNRAKPILKWICLSLAIALFYTTKKFNEHAQVPYSTNQQARENFENHGSSYLPQNLKFFNLHLGGRGPPESDSPNNLERRSPQTPAIVTQGSDFTSVDLTLGDSPTVINVQNIAGNKKSTLNITGIDEKSQPILGQNQIQPVNPQAIQPPPVPEITLNIDDTIGIVNPPPNGNAAITLGTLNPPQVNPTVINVGTVNPPQVDNTVAVNIQNQNTNIVEQIQTIPLEIVPPPPALEAPAPGSQNPTPAPALEIPPPAPALEIPPPAPALEIPPPALEPPAPGSQNPATVVNVGPPNQPDIIPQQEIQPVDSTYLNLGTVFEGQRSLITQSFSTQCHQFSYKAQFKGISPKYYRSTLLNIFILDQSGNRMSMGSLFGQNGIFSRANVLVNGFGAKTFRQTITTRVTTSVTLIRIIKFIRAGAYGSSVVGFKFTPRPKATVVNTGGDNRAQLNNTVKAENVATVDNTVKVDNKAKVENVVKVDNKAKVDDRLTTTTTTTNFQVQTLSQYIPGSATRLQGIPRNYSSRRFSLFMSETLVLRAQNLGIPINLASKFNQLQEIRQLKVTYRSTRFSFTEILTTRLTQNTFMARITDRISGGAFSRLYIRKFDKKPNTPATPATPALPKSKTNSTASRPDPNAVSKPIKP</sequence>
<protein>
    <submittedName>
        <fullName evidence="2">Uncharacterized protein</fullName>
    </submittedName>
</protein>
<reference evidence="2 3" key="1">
    <citation type="submission" date="2017-11" db="EMBL/GenBank/DDBJ databases">
        <title>De novo assembly and phasing of dikaryotic genomes from two isolates of Puccinia coronata f. sp. avenae, the causal agent of oat crown rust.</title>
        <authorList>
            <person name="Miller M.E."/>
            <person name="Zhang Y."/>
            <person name="Omidvar V."/>
            <person name="Sperschneider J."/>
            <person name="Schwessinger B."/>
            <person name="Raley C."/>
            <person name="Palmer J.M."/>
            <person name="Garnica D."/>
            <person name="Upadhyaya N."/>
            <person name="Rathjen J."/>
            <person name="Taylor J.M."/>
            <person name="Park R.F."/>
            <person name="Dodds P.N."/>
            <person name="Hirsch C.D."/>
            <person name="Kianian S.F."/>
            <person name="Figueroa M."/>
        </authorList>
    </citation>
    <scope>NUCLEOTIDE SEQUENCE [LARGE SCALE GENOMIC DNA]</scope>
    <source>
        <strain evidence="2">12SD80</strain>
    </source>
</reference>
<feature type="region of interest" description="Disordered" evidence="1">
    <location>
        <begin position="76"/>
        <end position="106"/>
    </location>
</feature>
<organism evidence="2 3">
    <name type="scientific">Puccinia coronata f. sp. avenae</name>
    <dbReference type="NCBI Taxonomy" id="200324"/>
    <lineage>
        <taxon>Eukaryota</taxon>
        <taxon>Fungi</taxon>
        <taxon>Dikarya</taxon>
        <taxon>Basidiomycota</taxon>
        <taxon>Pucciniomycotina</taxon>
        <taxon>Pucciniomycetes</taxon>
        <taxon>Pucciniales</taxon>
        <taxon>Pucciniaceae</taxon>
        <taxon>Puccinia</taxon>
    </lineage>
</organism>
<feature type="region of interest" description="Disordered" evidence="1">
    <location>
        <begin position="621"/>
        <end position="657"/>
    </location>
</feature>
<dbReference type="PANTHER" id="PTHR48125">
    <property type="entry name" value="LP07818P1"/>
    <property type="match status" value="1"/>
</dbReference>
<dbReference type="PANTHER" id="PTHR48125:SF12">
    <property type="entry name" value="AT HOOK TRANSCRIPTION FACTOR FAMILY-RELATED"/>
    <property type="match status" value="1"/>
</dbReference>